<protein>
    <submittedName>
        <fullName evidence="1">Uncharacterized protein</fullName>
    </submittedName>
</protein>
<reference evidence="1 2" key="1">
    <citation type="journal article" date="2024" name="Commun. Biol.">
        <title>Comparative genomic analysis of thermophilic fungi reveals convergent evolutionary adaptations and gene losses.</title>
        <authorList>
            <person name="Steindorff A.S."/>
            <person name="Aguilar-Pontes M.V."/>
            <person name="Robinson A.J."/>
            <person name="Andreopoulos B."/>
            <person name="LaButti K."/>
            <person name="Kuo A."/>
            <person name="Mondo S."/>
            <person name="Riley R."/>
            <person name="Otillar R."/>
            <person name="Haridas S."/>
            <person name="Lipzen A."/>
            <person name="Grimwood J."/>
            <person name="Schmutz J."/>
            <person name="Clum A."/>
            <person name="Reid I.D."/>
            <person name="Moisan M.C."/>
            <person name="Butler G."/>
            <person name="Nguyen T.T.M."/>
            <person name="Dewar K."/>
            <person name="Conant G."/>
            <person name="Drula E."/>
            <person name="Henrissat B."/>
            <person name="Hansel C."/>
            <person name="Singer S."/>
            <person name="Hutchinson M.I."/>
            <person name="de Vries R.P."/>
            <person name="Natvig D.O."/>
            <person name="Powell A.J."/>
            <person name="Tsang A."/>
            <person name="Grigoriev I.V."/>
        </authorList>
    </citation>
    <scope>NUCLEOTIDE SEQUENCE [LARGE SCALE GENOMIC DNA]</scope>
    <source>
        <strain evidence="1 2">CBS 494.80</strain>
    </source>
</reference>
<keyword evidence="2" id="KW-1185">Reference proteome</keyword>
<sequence>MYHLYLTTYNKQFKSCFRSLACSRSQTPALHPRRNTAQKTRPVHPKGFSVQKKEFLDLYRSRRISMLLCARQIAESQIVALMLAHAPDFVLLTLQIKYSIHRSRGIYLETASREATVISFRLNVSVLPMSCQV</sequence>
<name>A0ABR4BY90_9HELO</name>
<gene>
    <name evidence="1" type="ORF">VTL71DRAFT_5685</name>
</gene>
<comment type="caution">
    <text evidence="1">The sequence shown here is derived from an EMBL/GenBank/DDBJ whole genome shotgun (WGS) entry which is preliminary data.</text>
</comment>
<accession>A0ABR4BY90</accession>
<dbReference type="EMBL" id="JAZHXI010000016">
    <property type="protein sequence ID" value="KAL2062613.1"/>
    <property type="molecule type" value="Genomic_DNA"/>
</dbReference>
<proteinExistence type="predicted"/>
<evidence type="ECO:0000313" key="1">
    <source>
        <dbReference type="EMBL" id="KAL2062613.1"/>
    </source>
</evidence>
<organism evidence="1 2">
    <name type="scientific">Oculimacula yallundae</name>
    <dbReference type="NCBI Taxonomy" id="86028"/>
    <lineage>
        <taxon>Eukaryota</taxon>
        <taxon>Fungi</taxon>
        <taxon>Dikarya</taxon>
        <taxon>Ascomycota</taxon>
        <taxon>Pezizomycotina</taxon>
        <taxon>Leotiomycetes</taxon>
        <taxon>Helotiales</taxon>
        <taxon>Ploettnerulaceae</taxon>
        <taxon>Oculimacula</taxon>
    </lineage>
</organism>
<evidence type="ECO:0000313" key="2">
    <source>
        <dbReference type="Proteomes" id="UP001595075"/>
    </source>
</evidence>
<dbReference type="Proteomes" id="UP001595075">
    <property type="component" value="Unassembled WGS sequence"/>
</dbReference>